<dbReference type="EMBL" id="CT868660">
    <property type="protein sequence ID" value="CAK90596.1"/>
    <property type="molecule type" value="Genomic_DNA"/>
</dbReference>
<keyword evidence="2" id="KW-1185">Reference proteome</keyword>
<accession>A0E5M9</accession>
<dbReference type="HOGENOM" id="CLU_1638658_0_0_1"/>
<dbReference type="Proteomes" id="UP000000600">
    <property type="component" value="Unassembled WGS sequence"/>
</dbReference>
<dbReference type="InParanoid" id="A0E5M9"/>
<reference evidence="1 2" key="1">
    <citation type="journal article" date="2006" name="Nature">
        <title>Global trends of whole-genome duplications revealed by the ciliate Paramecium tetraurelia.</title>
        <authorList>
            <consortium name="Genoscope"/>
            <person name="Aury J.-M."/>
            <person name="Jaillon O."/>
            <person name="Duret L."/>
            <person name="Noel B."/>
            <person name="Jubin C."/>
            <person name="Porcel B.M."/>
            <person name="Segurens B."/>
            <person name="Daubin V."/>
            <person name="Anthouard V."/>
            <person name="Aiach N."/>
            <person name="Arnaiz O."/>
            <person name="Billaut A."/>
            <person name="Beisson J."/>
            <person name="Blanc I."/>
            <person name="Bouhouche K."/>
            <person name="Camara F."/>
            <person name="Duharcourt S."/>
            <person name="Guigo R."/>
            <person name="Gogendeau D."/>
            <person name="Katinka M."/>
            <person name="Keller A.-M."/>
            <person name="Kissmehl R."/>
            <person name="Klotz C."/>
            <person name="Koll F."/>
            <person name="Le Moue A."/>
            <person name="Lepere C."/>
            <person name="Malinsky S."/>
            <person name="Nowacki M."/>
            <person name="Nowak J.K."/>
            <person name="Plattner H."/>
            <person name="Poulain J."/>
            <person name="Ruiz F."/>
            <person name="Serrano V."/>
            <person name="Zagulski M."/>
            <person name="Dessen P."/>
            <person name="Betermier M."/>
            <person name="Weissenbach J."/>
            <person name="Scarpelli C."/>
            <person name="Schachter V."/>
            <person name="Sperling L."/>
            <person name="Meyer E."/>
            <person name="Cohen J."/>
            <person name="Wincker P."/>
        </authorList>
    </citation>
    <scope>NUCLEOTIDE SEQUENCE [LARGE SCALE GENOMIC DNA]</scope>
    <source>
        <strain evidence="1 2">Stock d4-2</strain>
    </source>
</reference>
<gene>
    <name evidence="1" type="ORF">GSPATT00003457001</name>
</gene>
<name>A0E5M9_PARTE</name>
<dbReference type="AlphaFoldDB" id="A0E5M9"/>
<dbReference type="RefSeq" id="XP_001457993.1">
    <property type="nucleotide sequence ID" value="XM_001457956.1"/>
</dbReference>
<protein>
    <recommendedName>
        <fullName evidence="3">Transmembrane protein</fullName>
    </recommendedName>
</protein>
<proteinExistence type="predicted"/>
<dbReference type="KEGG" id="ptm:GSPATT00003457001"/>
<evidence type="ECO:0000313" key="1">
    <source>
        <dbReference type="EMBL" id="CAK90596.1"/>
    </source>
</evidence>
<organism evidence="1 2">
    <name type="scientific">Paramecium tetraurelia</name>
    <dbReference type="NCBI Taxonomy" id="5888"/>
    <lineage>
        <taxon>Eukaryota</taxon>
        <taxon>Sar</taxon>
        <taxon>Alveolata</taxon>
        <taxon>Ciliophora</taxon>
        <taxon>Intramacronucleata</taxon>
        <taxon>Oligohymenophorea</taxon>
        <taxon>Peniculida</taxon>
        <taxon>Parameciidae</taxon>
        <taxon>Paramecium</taxon>
    </lineage>
</organism>
<evidence type="ECO:0000313" key="2">
    <source>
        <dbReference type="Proteomes" id="UP000000600"/>
    </source>
</evidence>
<dbReference type="GeneID" id="5043778"/>
<evidence type="ECO:0008006" key="3">
    <source>
        <dbReference type="Google" id="ProtNLM"/>
    </source>
</evidence>
<sequence length="162" mass="19585">MKEKNETDGICFIQITHFVKTKFYQSQQNLQYKLQYTSIMIYYYTLNQKAIWIRLIRIENAKQYQKSNNLIIIQFKNYLQDLKRNFELDLNSCAYSQNYIYSLFQNSMLQNLLNLIIQIIIKESYKKYCLLMNCNKMGMTCNIRNEIICISQLLAQFLEQLM</sequence>